<sequence>MVINQPGYHFAITLGKVERTVKLPLRTRLNEYPVEDEFAACCSGGFHYEEQFLGILDIGKLVINRSLSDVAADAGQPGEERQ</sequence>
<gene>
    <name evidence="1" type="ORF">G3T16_09700</name>
</gene>
<name>A0A6C0U0T6_9GAMM</name>
<evidence type="ECO:0000313" key="1">
    <source>
        <dbReference type="EMBL" id="QIB65641.1"/>
    </source>
</evidence>
<dbReference type="Proteomes" id="UP000477680">
    <property type="component" value="Chromosome"/>
</dbReference>
<accession>A0A6C0U0T6</accession>
<dbReference type="RefSeq" id="WP_163495014.1">
    <property type="nucleotide sequence ID" value="NZ_CP048711.1"/>
</dbReference>
<dbReference type="AlphaFoldDB" id="A0A6C0U0T6"/>
<proteinExistence type="predicted"/>
<protein>
    <recommendedName>
        <fullName evidence="3">CheW-like domain-containing protein</fullName>
    </recommendedName>
</protein>
<evidence type="ECO:0000313" key="2">
    <source>
        <dbReference type="Proteomes" id="UP000477680"/>
    </source>
</evidence>
<organism evidence="1 2">
    <name type="scientific">Kineobactrum salinum</name>
    <dbReference type="NCBI Taxonomy" id="2708301"/>
    <lineage>
        <taxon>Bacteria</taxon>
        <taxon>Pseudomonadati</taxon>
        <taxon>Pseudomonadota</taxon>
        <taxon>Gammaproteobacteria</taxon>
        <taxon>Cellvibrionales</taxon>
        <taxon>Halieaceae</taxon>
        <taxon>Kineobactrum</taxon>
    </lineage>
</organism>
<reference evidence="1 2" key="1">
    <citation type="submission" date="2020-02" db="EMBL/GenBank/DDBJ databases">
        <title>Genome sequencing for Kineobactrum sp. M2.</title>
        <authorList>
            <person name="Park S.-J."/>
        </authorList>
    </citation>
    <scope>NUCLEOTIDE SEQUENCE [LARGE SCALE GENOMIC DNA]</scope>
    <source>
        <strain evidence="1 2">M2</strain>
    </source>
</reference>
<keyword evidence="2" id="KW-1185">Reference proteome</keyword>
<dbReference type="EMBL" id="CP048711">
    <property type="protein sequence ID" value="QIB65641.1"/>
    <property type="molecule type" value="Genomic_DNA"/>
</dbReference>
<evidence type="ECO:0008006" key="3">
    <source>
        <dbReference type="Google" id="ProtNLM"/>
    </source>
</evidence>
<dbReference type="KEGG" id="kim:G3T16_09700"/>